<proteinExistence type="predicted"/>
<comment type="caution">
    <text evidence="1">The sequence shown here is derived from an EMBL/GenBank/DDBJ whole genome shotgun (WGS) entry which is preliminary data.</text>
</comment>
<organism evidence="1 2">
    <name type="scientific">Mycoplana azooxidifex</name>
    <dbReference type="NCBI Taxonomy" id="1636188"/>
    <lineage>
        <taxon>Bacteria</taxon>
        <taxon>Pseudomonadati</taxon>
        <taxon>Pseudomonadota</taxon>
        <taxon>Alphaproteobacteria</taxon>
        <taxon>Hyphomicrobiales</taxon>
        <taxon>Rhizobiaceae</taxon>
        <taxon>Mycoplana</taxon>
    </lineage>
</organism>
<name>A0A7W6GLD5_9HYPH</name>
<dbReference type="Proteomes" id="UP000574761">
    <property type="component" value="Unassembled WGS sequence"/>
</dbReference>
<evidence type="ECO:0000313" key="2">
    <source>
        <dbReference type="Proteomes" id="UP000574761"/>
    </source>
</evidence>
<evidence type="ECO:0008006" key="3">
    <source>
        <dbReference type="Google" id="ProtNLM"/>
    </source>
</evidence>
<reference evidence="1 2" key="1">
    <citation type="submission" date="2020-08" db="EMBL/GenBank/DDBJ databases">
        <title>Genomic Encyclopedia of Type Strains, Phase IV (KMG-IV): sequencing the most valuable type-strain genomes for metagenomic binning, comparative biology and taxonomic classification.</title>
        <authorList>
            <person name="Goeker M."/>
        </authorList>
    </citation>
    <scope>NUCLEOTIDE SEQUENCE [LARGE SCALE GENOMIC DNA]</scope>
    <source>
        <strain evidence="1 2">DSM 100211</strain>
    </source>
</reference>
<keyword evidence="2" id="KW-1185">Reference proteome</keyword>
<dbReference type="EMBL" id="JACIEE010000015">
    <property type="protein sequence ID" value="MBB3980041.1"/>
    <property type="molecule type" value="Genomic_DNA"/>
</dbReference>
<accession>A0A7W6GLD5</accession>
<dbReference type="Pfam" id="PF06078">
    <property type="entry name" value="DUF937"/>
    <property type="match status" value="1"/>
</dbReference>
<dbReference type="AlphaFoldDB" id="A0A7W6GLD5"/>
<dbReference type="InterPro" id="IPR009282">
    <property type="entry name" value="DUF937"/>
</dbReference>
<sequence length="307" mass="33398">MQPHAPVFNAGTTTRGTAMIALYDLMLKAQNGSALDVMAKQFGLAQQQANEAVSALMPAFSEGMKRSAANPYDFSSFLKALYSGEHAKYFEDMTKAFTPMGINEGNDLLSQFFGSKEVSRAIAAQAAQMTGIGQEIYKQMLPVVANTLMGGLFKQSTSPFFPGMPQQSGDNPFLAAMQQWMEATGMARKPEPQTNPFSNPFNNPFTQAFFGTTPKKEAQDLFADNPFAKAFADMVAGMSGKKPETDAAPEKAETPADSWSKFVNTLFDTGLEMQKDYQKNIEDIFDTMTKQAETGTQKAPKAPKDAG</sequence>
<evidence type="ECO:0000313" key="1">
    <source>
        <dbReference type="EMBL" id="MBB3980041.1"/>
    </source>
</evidence>
<protein>
    <recommendedName>
        <fullName evidence="3">DUF937 domain-containing protein</fullName>
    </recommendedName>
</protein>
<gene>
    <name evidence="1" type="ORF">GGQ64_005288</name>
</gene>